<organism evidence="3 4">
    <name type="scientific">Pirellulimonas nuda</name>
    <dbReference type="NCBI Taxonomy" id="2528009"/>
    <lineage>
        <taxon>Bacteria</taxon>
        <taxon>Pseudomonadati</taxon>
        <taxon>Planctomycetota</taxon>
        <taxon>Planctomycetia</taxon>
        <taxon>Pirellulales</taxon>
        <taxon>Lacipirellulaceae</taxon>
        <taxon>Pirellulimonas</taxon>
    </lineage>
</organism>
<sequence length="298" mass="34554">MLRLVGFAPSSWHRPPRDGERKRPGPMPQAIPTQIVQGVVAMATGNPWYGAKRIAVMRRREGLAVTGRQAYRVMKDHKLLRQKRTRRAEVYQAAKLFELLPQAPNDRWQMDVTYIHIPGSGWWYAVTVIDYYSRYLLACCLTPSYSAHDVIHGLKLAREEAERIHGPLAKNPNQVTDNGSSFIARRFGAFVKDRFSHVRIQYRTPQQFGLLERFHRTLKEEEVYWQLYENPQHARECLAVFRERYNTRRPHWSLAPSEGGDVLVPCEVYAEGKEIRTPRWQSWAVAAQAKLEKMLTAA</sequence>
<dbReference type="PANTHER" id="PTHR46889">
    <property type="entry name" value="TRANSPOSASE INSF FOR INSERTION SEQUENCE IS3B-RELATED"/>
    <property type="match status" value="1"/>
</dbReference>
<accession>A0A518DC54</accession>
<dbReference type="InterPro" id="IPR001584">
    <property type="entry name" value="Integrase_cat-core"/>
</dbReference>
<dbReference type="SUPFAM" id="SSF53098">
    <property type="entry name" value="Ribonuclease H-like"/>
    <property type="match status" value="1"/>
</dbReference>
<dbReference type="PANTHER" id="PTHR46889:SF4">
    <property type="entry name" value="TRANSPOSASE INSO FOR INSERTION SEQUENCE ELEMENT IS911B-RELATED"/>
    <property type="match status" value="1"/>
</dbReference>
<dbReference type="InterPro" id="IPR050900">
    <property type="entry name" value="Transposase_IS3/IS150/IS904"/>
</dbReference>
<feature type="domain" description="Integrase catalytic" evidence="2">
    <location>
        <begin position="100"/>
        <end position="273"/>
    </location>
</feature>
<dbReference type="PROSITE" id="PS50994">
    <property type="entry name" value="INTEGRASE"/>
    <property type="match status" value="1"/>
</dbReference>
<reference evidence="3 4" key="1">
    <citation type="submission" date="2019-02" db="EMBL/GenBank/DDBJ databases">
        <title>Deep-cultivation of Planctomycetes and their phenomic and genomic characterization uncovers novel biology.</title>
        <authorList>
            <person name="Wiegand S."/>
            <person name="Jogler M."/>
            <person name="Boedeker C."/>
            <person name="Pinto D."/>
            <person name="Vollmers J."/>
            <person name="Rivas-Marin E."/>
            <person name="Kohn T."/>
            <person name="Peeters S.H."/>
            <person name="Heuer A."/>
            <person name="Rast P."/>
            <person name="Oberbeckmann S."/>
            <person name="Bunk B."/>
            <person name="Jeske O."/>
            <person name="Meyerdierks A."/>
            <person name="Storesund J.E."/>
            <person name="Kallscheuer N."/>
            <person name="Luecker S."/>
            <person name="Lage O.M."/>
            <person name="Pohl T."/>
            <person name="Merkel B.J."/>
            <person name="Hornburger P."/>
            <person name="Mueller R.-W."/>
            <person name="Bruemmer F."/>
            <person name="Labrenz M."/>
            <person name="Spormann A.M."/>
            <person name="Op den Camp H."/>
            <person name="Overmann J."/>
            <person name="Amann R."/>
            <person name="Jetten M.S.M."/>
            <person name="Mascher T."/>
            <person name="Medema M.H."/>
            <person name="Devos D.P."/>
            <person name="Kaster A.-K."/>
            <person name="Ovreas L."/>
            <person name="Rohde M."/>
            <person name="Galperin M.Y."/>
            <person name="Jogler C."/>
        </authorList>
    </citation>
    <scope>NUCLEOTIDE SEQUENCE [LARGE SCALE GENOMIC DNA]</scope>
    <source>
        <strain evidence="3 4">Pla175</strain>
    </source>
</reference>
<dbReference type="AlphaFoldDB" id="A0A518DC54"/>
<evidence type="ECO:0000313" key="4">
    <source>
        <dbReference type="Proteomes" id="UP000317429"/>
    </source>
</evidence>
<dbReference type="InterPro" id="IPR036397">
    <property type="entry name" value="RNaseH_sf"/>
</dbReference>
<keyword evidence="4" id="KW-1185">Reference proteome</keyword>
<dbReference type="KEGG" id="pnd:Pla175_24570"/>
<protein>
    <submittedName>
        <fullName evidence="3">Integrase core domain protein</fullName>
    </submittedName>
</protein>
<dbReference type="GO" id="GO:0015074">
    <property type="term" value="P:DNA integration"/>
    <property type="evidence" value="ECO:0007669"/>
    <property type="project" value="InterPro"/>
</dbReference>
<proteinExistence type="predicted"/>
<dbReference type="EMBL" id="CP036291">
    <property type="protein sequence ID" value="QDU89071.1"/>
    <property type="molecule type" value="Genomic_DNA"/>
</dbReference>
<evidence type="ECO:0000313" key="3">
    <source>
        <dbReference type="EMBL" id="QDU89071.1"/>
    </source>
</evidence>
<feature type="region of interest" description="Disordered" evidence="1">
    <location>
        <begin position="1"/>
        <end position="29"/>
    </location>
</feature>
<dbReference type="Proteomes" id="UP000317429">
    <property type="component" value="Chromosome"/>
</dbReference>
<dbReference type="InterPro" id="IPR012337">
    <property type="entry name" value="RNaseH-like_sf"/>
</dbReference>
<evidence type="ECO:0000259" key="2">
    <source>
        <dbReference type="PROSITE" id="PS50994"/>
    </source>
</evidence>
<evidence type="ECO:0000256" key="1">
    <source>
        <dbReference type="SAM" id="MobiDB-lite"/>
    </source>
</evidence>
<dbReference type="GO" id="GO:0003676">
    <property type="term" value="F:nucleic acid binding"/>
    <property type="evidence" value="ECO:0007669"/>
    <property type="project" value="InterPro"/>
</dbReference>
<name>A0A518DC54_9BACT</name>
<dbReference type="Pfam" id="PF13683">
    <property type="entry name" value="rve_3"/>
    <property type="match status" value="1"/>
</dbReference>
<gene>
    <name evidence="3" type="ORF">Pla175_24570</name>
</gene>
<dbReference type="Pfam" id="PF00665">
    <property type="entry name" value="rve"/>
    <property type="match status" value="1"/>
</dbReference>
<dbReference type="Gene3D" id="3.30.420.10">
    <property type="entry name" value="Ribonuclease H-like superfamily/Ribonuclease H"/>
    <property type="match status" value="1"/>
</dbReference>